<gene>
    <name evidence="4" type="ORF">myaer102_04000</name>
</gene>
<sequence>MKTALITGASTGIGVVFARQLAQRQMELILVARSRDKLEQLAAELEEQYGVKVTVIVQDLTVAGAGKLVYDTMNQKGINVDLLVNNAGFGDYGAFSEQDLARQLEMIQLNNLVLVELSHYFLRPMLAGAGGAIINVASIAGFQPLPYLSVYAATKAFVLSFSESLWAENKDKGVEILALCPGPTESNFFEVARFPSAFMGKNGRLDSAEVVVQEALTALANKRPNVVS</sequence>
<dbReference type="SUPFAM" id="SSF51735">
    <property type="entry name" value="NAD(P)-binding Rossmann-fold domains"/>
    <property type="match status" value="1"/>
</dbReference>
<dbReference type="PANTHER" id="PTHR42901:SF1">
    <property type="entry name" value="ALCOHOL DEHYDROGENASE"/>
    <property type="match status" value="1"/>
</dbReference>
<dbReference type="Pfam" id="PF00106">
    <property type="entry name" value="adh_short"/>
    <property type="match status" value="1"/>
</dbReference>
<dbReference type="PANTHER" id="PTHR42901">
    <property type="entry name" value="ALCOHOL DEHYDROGENASE"/>
    <property type="match status" value="1"/>
</dbReference>
<dbReference type="GO" id="GO:0016491">
    <property type="term" value="F:oxidoreductase activity"/>
    <property type="evidence" value="ECO:0007669"/>
    <property type="project" value="UniProtKB-KW"/>
</dbReference>
<evidence type="ECO:0000313" key="5">
    <source>
        <dbReference type="Proteomes" id="UP000278152"/>
    </source>
</evidence>
<evidence type="ECO:0000313" key="4">
    <source>
        <dbReference type="EMBL" id="BBH37921.1"/>
    </source>
</evidence>
<name>A0A3G9JJ77_MICVR</name>
<dbReference type="PRINTS" id="PR00080">
    <property type="entry name" value="SDRFAMILY"/>
</dbReference>
<protein>
    <submittedName>
        <fullName evidence="4">Short-chain dehydrogenase/reductase</fullName>
    </submittedName>
</protein>
<dbReference type="Proteomes" id="UP000278152">
    <property type="component" value="Chromosome"/>
</dbReference>
<evidence type="ECO:0000256" key="2">
    <source>
        <dbReference type="ARBA" id="ARBA00023002"/>
    </source>
</evidence>
<dbReference type="EMBL" id="AP019314">
    <property type="protein sequence ID" value="BBH37921.1"/>
    <property type="molecule type" value="Genomic_DNA"/>
</dbReference>
<dbReference type="InterPro" id="IPR002347">
    <property type="entry name" value="SDR_fam"/>
</dbReference>
<dbReference type="InterPro" id="IPR036291">
    <property type="entry name" value="NAD(P)-bd_dom_sf"/>
</dbReference>
<organism evidence="4 5">
    <name type="scientific">Microcystis viridis NIES-102</name>
    <dbReference type="NCBI Taxonomy" id="213615"/>
    <lineage>
        <taxon>Bacteria</taxon>
        <taxon>Bacillati</taxon>
        <taxon>Cyanobacteriota</taxon>
        <taxon>Cyanophyceae</taxon>
        <taxon>Oscillatoriophycideae</taxon>
        <taxon>Chroococcales</taxon>
        <taxon>Microcystaceae</taxon>
        <taxon>Microcystis</taxon>
    </lineage>
</organism>
<dbReference type="PRINTS" id="PR00081">
    <property type="entry name" value="GDHRDH"/>
</dbReference>
<evidence type="ECO:0000256" key="1">
    <source>
        <dbReference type="ARBA" id="ARBA00006484"/>
    </source>
</evidence>
<evidence type="ECO:0000256" key="3">
    <source>
        <dbReference type="RuleBase" id="RU000363"/>
    </source>
</evidence>
<keyword evidence="2" id="KW-0560">Oxidoreductase</keyword>
<reference evidence="4 5" key="1">
    <citation type="submission" date="2018-11" db="EMBL/GenBank/DDBJ databases">
        <title>Complete genome sequence of Microcystis aeruginosa NIES-102.</title>
        <authorList>
            <person name="Yamaguchi H."/>
            <person name="Suzuki S."/>
            <person name="Kawachi M."/>
        </authorList>
    </citation>
    <scope>NUCLEOTIDE SEQUENCE [LARGE SCALE GENOMIC DNA]</scope>
    <source>
        <strain evidence="4 5">NIES-102</strain>
    </source>
</reference>
<dbReference type="KEGG" id="mvz:myaer102_04000"/>
<accession>A0A3G9JJ77</accession>
<dbReference type="PIRSF" id="PIRSF000126">
    <property type="entry name" value="11-beta-HSD1"/>
    <property type="match status" value="1"/>
</dbReference>
<dbReference type="AlphaFoldDB" id="A0A3G9JJ77"/>
<comment type="similarity">
    <text evidence="1 3">Belongs to the short-chain dehydrogenases/reductases (SDR) family.</text>
</comment>
<proteinExistence type="inferred from homology"/>
<dbReference type="Gene3D" id="3.40.50.720">
    <property type="entry name" value="NAD(P)-binding Rossmann-like Domain"/>
    <property type="match status" value="1"/>
</dbReference>